<gene>
    <name evidence="1" type="ORF">SAMN04490369_101244</name>
</gene>
<name>A0A1H8GQQ2_9GAMM</name>
<organism evidence="1 2">
    <name type="scientific">Vreelandella aquamarina</name>
    <dbReference type="NCBI Taxonomy" id="77097"/>
    <lineage>
        <taxon>Bacteria</taxon>
        <taxon>Pseudomonadati</taxon>
        <taxon>Pseudomonadota</taxon>
        <taxon>Gammaproteobacteria</taxon>
        <taxon>Oceanospirillales</taxon>
        <taxon>Halomonadaceae</taxon>
        <taxon>Vreelandella</taxon>
    </lineage>
</organism>
<protein>
    <submittedName>
        <fullName evidence="1">Uncharacterized protein</fullName>
    </submittedName>
</protein>
<accession>A0A1H8GQQ2</accession>
<evidence type="ECO:0000313" key="2">
    <source>
        <dbReference type="Proteomes" id="UP000199493"/>
    </source>
</evidence>
<evidence type="ECO:0000313" key="1">
    <source>
        <dbReference type="EMBL" id="SEN45817.1"/>
    </source>
</evidence>
<proteinExistence type="predicted"/>
<reference evidence="1 2" key="1">
    <citation type="submission" date="2016-10" db="EMBL/GenBank/DDBJ databases">
        <authorList>
            <person name="de Groot N.N."/>
        </authorList>
    </citation>
    <scope>NUCLEOTIDE SEQUENCE [LARGE SCALE GENOMIC DNA]</scope>
    <source>
        <strain evidence="1 2">558</strain>
    </source>
</reference>
<dbReference type="AlphaFoldDB" id="A0A1H8GQQ2"/>
<dbReference type="Proteomes" id="UP000199493">
    <property type="component" value="Unassembled WGS sequence"/>
</dbReference>
<dbReference type="EMBL" id="FODB01000012">
    <property type="protein sequence ID" value="SEN45817.1"/>
    <property type="molecule type" value="Genomic_DNA"/>
</dbReference>
<sequence>MAPSGTSVQQRLHWGLQGVVITLDAQAVLQLPVATAARLSLEGIGMGALAGAPVAHQA</sequence>
<dbReference type="RefSeq" id="WP_167359353.1">
    <property type="nucleotide sequence ID" value="NZ_FODB01000012.1"/>
</dbReference>